<dbReference type="EMBL" id="CP051775">
    <property type="protein sequence ID" value="QJE74507.1"/>
    <property type="molecule type" value="Genomic_DNA"/>
</dbReference>
<dbReference type="GO" id="GO:0004190">
    <property type="term" value="F:aspartic-type endopeptidase activity"/>
    <property type="evidence" value="ECO:0007669"/>
    <property type="project" value="InterPro"/>
</dbReference>
<dbReference type="InterPro" id="IPR001995">
    <property type="entry name" value="Peptidase_A2_cat"/>
</dbReference>
<name>A0A858RAX4_9PROT</name>
<protein>
    <recommendedName>
        <fullName evidence="1">Peptidase A2 domain-containing protein</fullName>
    </recommendedName>
</protein>
<keyword evidence="3" id="KW-1185">Reference proteome</keyword>
<evidence type="ECO:0000313" key="3">
    <source>
        <dbReference type="Proteomes" id="UP000501891"/>
    </source>
</evidence>
<reference evidence="2" key="1">
    <citation type="submission" date="2020-04" db="EMBL/GenBank/DDBJ databases">
        <title>A desert anoxygenic phototrophic bacterium fixes CO2 using RubisCO under aerobic conditions.</title>
        <authorList>
            <person name="Tang K."/>
        </authorList>
    </citation>
    <scope>NUCLEOTIDE SEQUENCE [LARGE SCALE GENOMIC DNA]</scope>
    <source>
        <strain evidence="2">MIMtkB3</strain>
    </source>
</reference>
<evidence type="ECO:0000313" key="2">
    <source>
        <dbReference type="EMBL" id="QJE74507.1"/>
    </source>
</evidence>
<feature type="domain" description="Peptidase A2" evidence="1">
    <location>
        <begin position="200"/>
        <end position="246"/>
    </location>
</feature>
<accession>A0A858RAX4</accession>
<dbReference type="KEGG" id="acru:HHL28_16830"/>
<evidence type="ECO:0000259" key="1">
    <source>
        <dbReference type="PROSITE" id="PS50175"/>
    </source>
</evidence>
<sequence length="316" mass="33131">MTAVNQGLFLTYASGGGGVLKAYDFNVSFDGGKTQHLLLMDTGSPWMNVGSNLLPEGTYTVCDPQPNTPAPNYSSDGNQYEGQWVQVTATVTGGNGASFTTPAPITVFRSTSSPGVSMMGVSTRFADLDAMNVFLNVPGIVNGSYPAGYILDQYGVWFGYGQDTLAQFTQAPVTSALGQRTAAAQVTLTGPGLPTYTATVPFLMDTGIDYTIVTPNTNPPAEPPPSPTAWQEPNPNGGFQFIPGVGVSVTVGGMSWGFNMDQCGKQASVPAFARLAKPSANGIVNTGRHFLASYKYLVQLDSRIGSATGTMGFLKV</sequence>
<dbReference type="GO" id="GO:0006508">
    <property type="term" value="P:proteolysis"/>
    <property type="evidence" value="ECO:0007669"/>
    <property type="project" value="InterPro"/>
</dbReference>
<proteinExistence type="predicted"/>
<organism evidence="2 3">
    <name type="scientific">Aerophototrophica crusticola</name>
    <dbReference type="NCBI Taxonomy" id="1709002"/>
    <lineage>
        <taxon>Bacteria</taxon>
        <taxon>Pseudomonadati</taxon>
        <taxon>Pseudomonadota</taxon>
        <taxon>Alphaproteobacteria</taxon>
        <taxon>Rhodospirillales</taxon>
        <taxon>Rhodospirillaceae</taxon>
        <taxon>Aerophototrophica</taxon>
    </lineage>
</organism>
<gene>
    <name evidence="2" type="ORF">HHL28_16830</name>
</gene>
<dbReference type="AlphaFoldDB" id="A0A858RAX4"/>
<dbReference type="PROSITE" id="PS50175">
    <property type="entry name" value="ASP_PROT_RETROV"/>
    <property type="match status" value="1"/>
</dbReference>
<dbReference type="Proteomes" id="UP000501891">
    <property type="component" value="Chromosome"/>
</dbReference>